<comment type="caution">
    <text evidence="3">The sequence shown here is derived from an EMBL/GenBank/DDBJ whole genome shotgun (WGS) entry which is preliminary data.</text>
</comment>
<dbReference type="AlphaFoldDB" id="A0A5J4VPE7"/>
<feature type="compositionally biased region" description="Polar residues" evidence="1">
    <location>
        <begin position="146"/>
        <end position="156"/>
    </location>
</feature>
<feature type="signal peptide" evidence="2">
    <location>
        <begin position="1"/>
        <end position="18"/>
    </location>
</feature>
<keyword evidence="2" id="KW-0732">Signal</keyword>
<dbReference type="EMBL" id="SNRW01005721">
    <property type="protein sequence ID" value="KAA6384517.1"/>
    <property type="molecule type" value="Genomic_DNA"/>
</dbReference>
<sequence length="400" mass="46054">MAIYSAVLLGLRVAISIGGSGSQASTNSDIIHEEAFLNRRFFPYISSNDYTFKENKKEGYVIGVIGRYNEKKGQYWDLLVDLDKRKVLWRDDQNPTVGLRKYQSQFNYDFNKDKQEIIPDSGYNTISHNQKNIYQLKRNLTIKVEQQTGKQEQQELLTPKQIKKPDRKPPPIPENIKSLNEEDIVKEQSIRQSILDSPQQLDVSYSKHQYPNQKSEINPTNAPKLPNKPPPRHSKQMVELFEQPKHTLEKINTKDNVNIPDNNLIMNGNNLSVSQMEMLKLMPCPLEEPPSLTYSQQQTKKQLNNDFNQKKEKSTSMSPIVAQTLLQDLINFMKTDNDILQVLYLLPYAPGGIHGLASFLLYKDVDIVKITKEIISKMRNVSSEGKNLVNQMNIFFAPHF</sequence>
<reference evidence="3 4" key="1">
    <citation type="submission" date="2019-03" db="EMBL/GenBank/DDBJ databases">
        <title>Single cell metagenomics reveals metabolic interactions within the superorganism composed of flagellate Streblomastix strix and complex community of Bacteroidetes bacteria on its surface.</title>
        <authorList>
            <person name="Treitli S.C."/>
            <person name="Kolisko M."/>
            <person name="Husnik F."/>
            <person name="Keeling P."/>
            <person name="Hampl V."/>
        </authorList>
    </citation>
    <scope>NUCLEOTIDE SEQUENCE [LARGE SCALE GENOMIC DNA]</scope>
    <source>
        <strain evidence="3">ST1C</strain>
    </source>
</reference>
<feature type="region of interest" description="Disordered" evidence="1">
    <location>
        <begin position="208"/>
        <end position="234"/>
    </location>
</feature>
<evidence type="ECO:0000313" key="3">
    <source>
        <dbReference type="EMBL" id="KAA6384517.1"/>
    </source>
</evidence>
<gene>
    <name evidence="3" type="ORF">EZS28_019956</name>
</gene>
<organism evidence="3 4">
    <name type="scientific">Streblomastix strix</name>
    <dbReference type="NCBI Taxonomy" id="222440"/>
    <lineage>
        <taxon>Eukaryota</taxon>
        <taxon>Metamonada</taxon>
        <taxon>Preaxostyla</taxon>
        <taxon>Oxymonadida</taxon>
        <taxon>Streblomastigidae</taxon>
        <taxon>Streblomastix</taxon>
    </lineage>
</organism>
<accession>A0A5J4VPE7</accession>
<feature type="compositionally biased region" description="Polar residues" evidence="1">
    <location>
        <begin position="208"/>
        <end position="221"/>
    </location>
</feature>
<proteinExistence type="predicted"/>
<name>A0A5J4VPE7_9EUKA</name>
<dbReference type="Proteomes" id="UP000324800">
    <property type="component" value="Unassembled WGS sequence"/>
</dbReference>
<protein>
    <submittedName>
        <fullName evidence="3">Uncharacterized protein</fullName>
    </submittedName>
</protein>
<feature type="region of interest" description="Disordered" evidence="1">
    <location>
        <begin position="146"/>
        <end position="181"/>
    </location>
</feature>
<dbReference type="Pfam" id="PF08616">
    <property type="entry name" value="SPA"/>
    <property type="match status" value="1"/>
</dbReference>
<evidence type="ECO:0000256" key="1">
    <source>
        <dbReference type="SAM" id="MobiDB-lite"/>
    </source>
</evidence>
<evidence type="ECO:0000313" key="4">
    <source>
        <dbReference type="Proteomes" id="UP000324800"/>
    </source>
</evidence>
<feature type="chain" id="PRO_5023863663" evidence="2">
    <location>
        <begin position="19"/>
        <end position="400"/>
    </location>
</feature>
<evidence type="ECO:0000256" key="2">
    <source>
        <dbReference type="SAM" id="SignalP"/>
    </source>
</evidence>